<comment type="caution">
    <text evidence="2">The sequence shown here is derived from an EMBL/GenBank/DDBJ whole genome shotgun (WGS) entry which is preliminary data.</text>
</comment>
<feature type="chain" id="PRO_5015839187" description="Tetratricopeptide repeat protein" evidence="1">
    <location>
        <begin position="29"/>
        <end position="127"/>
    </location>
</feature>
<proteinExistence type="predicted"/>
<evidence type="ECO:0000313" key="2">
    <source>
        <dbReference type="EMBL" id="PZO91904.1"/>
    </source>
</evidence>
<dbReference type="InterPro" id="IPR011990">
    <property type="entry name" value="TPR-like_helical_dom_sf"/>
</dbReference>
<dbReference type="Proteomes" id="UP000249066">
    <property type="component" value="Unassembled WGS sequence"/>
</dbReference>
<dbReference type="AlphaFoldDB" id="A0A2W5ABF7"/>
<evidence type="ECO:0000313" key="3">
    <source>
        <dbReference type="Proteomes" id="UP000249066"/>
    </source>
</evidence>
<sequence>MQRRREMMIKTVLALVGAASVVTTGAAAQTAPSQAQTYGFNAIARGDLNAAEARLIAQRAEEPNEPSVLLNLAYIYGRTGRADEATVLYNQILASDDVLMVSGKGEQIGSHALARKAMNRTTGIASR</sequence>
<dbReference type="EMBL" id="QFNN01000003">
    <property type="protein sequence ID" value="PZO91904.1"/>
    <property type="molecule type" value="Genomic_DNA"/>
</dbReference>
<dbReference type="Pfam" id="PF14559">
    <property type="entry name" value="TPR_19"/>
    <property type="match status" value="1"/>
</dbReference>
<gene>
    <name evidence="2" type="ORF">DI623_01535</name>
</gene>
<dbReference type="SUPFAM" id="SSF48452">
    <property type="entry name" value="TPR-like"/>
    <property type="match status" value="1"/>
</dbReference>
<protein>
    <recommendedName>
        <fullName evidence="4">Tetratricopeptide repeat protein</fullName>
    </recommendedName>
</protein>
<keyword evidence="1" id="KW-0732">Signal</keyword>
<feature type="signal peptide" evidence="1">
    <location>
        <begin position="1"/>
        <end position="28"/>
    </location>
</feature>
<organism evidence="2 3">
    <name type="scientific">Sphingomonas sanxanigenens</name>
    <dbReference type="NCBI Taxonomy" id="397260"/>
    <lineage>
        <taxon>Bacteria</taxon>
        <taxon>Pseudomonadati</taxon>
        <taxon>Pseudomonadota</taxon>
        <taxon>Alphaproteobacteria</taxon>
        <taxon>Sphingomonadales</taxon>
        <taxon>Sphingomonadaceae</taxon>
        <taxon>Sphingomonas</taxon>
    </lineage>
</organism>
<evidence type="ECO:0000256" key="1">
    <source>
        <dbReference type="SAM" id="SignalP"/>
    </source>
</evidence>
<name>A0A2W5ABF7_9SPHN</name>
<accession>A0A2W5ABF7</accession>
<evidence type="ECO:0008006" key="4">
    <source>
        <dbReference type="Google" id="ProtNLM"/>
    </source>
</evidence>
<reference evidence="2 3" key="1">
    <citation type="submission" date="2017-08" db="EMBL/GenBank/DDBJ databases">
        <title>Infants hospitalized years apart are colonized by the same room-sourced microbial strains.</title>
        <authorList>
            <person name="Brooks B."/>
            <person name="Olm M.R."/>
            <person name="Firek B.A."/>
            <person name="Baker R."/>
            <person name="Thomas B.C."/>
            <person name="Morowitz M.J."/>
            <person name="Banfield J.F."/>
        </authorList>
    </citation>
    <scope>NUCLEOTIDE SEQUENCE [LARGE SCALE GENOMIC DNA]</scope>
    <source>
        <strain evidence="2">S2_018_000_R2_101</strain>
    </source>
</reference>
<dbReference type="Gene3D" id="1.25.40.10">
    <property type="entry name" value="Tetratricopeptide repeat domain"/>
    <property type="match status" value="1"/>
</dbReference>